<keyword evidence="2" id="KW-1185">Reference proteome</keyword>
<sequence>MAQQPRRVKVSADVIVEVTDEAALERAVLDDVDASEFSVEPGQSLADVRAEVRRDIQGDLAAAVEWIADPAGIILDRPGVQVAVSTQTAVEVDKSGFELDTKPDFAKLFPLCHCGRDSCDACSGFQLTPRTAAVLWTVAQILADHGYDDVQLHGDEPITDGGEWRVFGDYPRITWRQDAVWRRQAARAFDDLAEDLEAGREPQPTCPGEEMAFHLMLQAAQAALADGWGPSGDLLARLPEHADDYDWDMVSEVLLQDDDILHLFDVHLDGIEDPETEQNRYMGIGDYRPDAWFRPFLNVTPRDGRRAFRR</sequence>
<evidence type="ECO:0000313" key="1">
    <source>
        <dbReference type="EMBL" id="TWH67258.1"/>
    </source>
</evidence>
<dbReference type="OrthoDB" id="5144858at2"/>
<dbReference type="Proteomes" id="UP000319825">
    <property type="component" value="Unassembled WGS sequence"/>
</dbReference>
<gene>
    <name evidence="1" type="ORF">JD77_02230</name>
</gene>
<comment type="caution">
    <text evidence="1">The sequence shown here is derived from an EMBL/GenBank/DDBJ whole genome shotgun (WGS) entry which is preliminary data.</text>
</comment>
<name>A0A562I902_MICOL</name>
<proteinExistence type="predicted"/>
<dbReference type="AlphaFoldDB" id="A0A562I902"/>
<protein>
    <submittedName>
        <fullName evidence="1">Uncharacterized protein</fullName>
    </submittedName>
</protein>
<organism evidence="1 2">
    <name type="scientific">Micromonospora olivasterospora</name>
    <dbReference type="NCBI Taxonomy" id="1880"/>
    <lineage>
        <taxon>Bacteria</taxon>
        <taxon>Bacillati</taxon>
        <taxon>Actinomycetota</taxon>
        <taxon>Actinomycetes</taxon>
        <taxon>Micromonosporales</taxon>
        <taxon>Micromonosporaceae</taxon>
        <taxon>Micromonospora</taxon>
    </lineage>
</organism>
<accession>A0A562I902</accession>
<dbReference type="EMBL" id="VLKE01000001">
    <property type="protein sequence ID" value="TWH67258.1"/>
    <property type="molecule type" value="Genomic_DNA"/>
</dbReference>
<evidence type="ECO:0000313" key="2">
    <source>
        <dbReference type="Proteomes" id="UP000319825"/>
    </source>
</evidence>
<reference evidence="1 2" key="1">
    <citation type="submission" date="2019-07" db="EMBL/GenBank/DDBJ databases">
        <title>R&amp;d 2014.</title>
        <authorList>
            <person name="Klenk H.-P."/>
        </authorList>
    </citation>
    <scope>NUCLEOTIDE SEQUENCE [LARGE SCALE GENOMIC DNA]</scope>
    <source>
        <strain evidence="1 2">DSM 43868</strain>
    </source>
</reference>
<dbReference type="RefSeq" id="WP_145774156.1">
    <property type="nucleotide sequence ID" value="NZ_BAAATQ010000179.1"/>
</dbReference>